<accession>A0A942WS13</accession>
<sequence>MLNLFDNILVYDAEDKEEYDVLLGYSKDGYYKCPNAPAIMFCKSTNPKDVRLNYLDKVDIVIK</sequence>
<evidence type="ECO:0000313" key="2">
    <source>
        <dbReference type="Proteomes" id="UP000778864"/>
    </source>
</evidence>
<reference evidence="1" key="1">
    <citation type="submission" date="2021-02" db="EMBL/GenBank/DDBJ databases">
        <title>Infant gut strain persistence is associated with maternal origin, phylogeny, and functional potential including surface adhesion and iron acquisition.</title>
        <authorList>
            <person name="Lou Y.C."/>
        </authorList>
    </citation>
    <scope>NUCLEOTIDE SEQUENCE</scope>
    <source>
        <strain evidence="1">L3_108_031G1_dasL3_108_031G1_concoct_20</strain>
    </source>
</reference>
<protein>
    <submittedName>
        <fullName evidence="1">Uncharacterized protein</fullName>
    </submittedName>
</protein>
<evidence type="ECO:0000313" key="1">
    <source>
        <dbReference type="EMBL" id="MBS4893763.1"/>
    </source>
</evidence>
<dbReference type="RefSeq" id="WP_278468020.1">
    <property type="nucleotide sequence ID" value="NZ_JAGZMU010000005.1"/>
</dbReference>
<dbReference type="Proteomes" id="UP000778864">
    <property type="component" value="Unassembled WGS sequence"/>
</dbReference>
<organism evidence="1 2">
    <name type="scientific">Veillonella parvula</name>
    <name type="common">Staphylococcus parvulus</name>
    <dbReference type="NCBI Taxonomy" id="29466"/>
    <lineage>
        <taxon>Bacteria</taxon>
        <taxon>Bacillati</taxon>
        <taxon>Bacillota</taxon>
        <taxon>Negativicutes</taxon>
        <taxon>Veillonellales</taxon>
        <taxon>Veillonellaceae</taxon>
        <taxon>Veillonella</taxon>
    </lineage>
</organism>
<gene>
    <name evidence="1" type="ORF">KHZ90_08310</name>
</gene>
<dbReference type="AlphaFoldDB" id="A0A942WS13"/>
<proteinExistence type="predicted"/>
<name>A0A942WS13_VEIPA</name>
<comment type="caution">
    <text evidence="1">The sequence shown here is derived from an EMBL/GenBank/DDBJ whole genome shotgun (WGS) entry which is preliminary data.</text>
</comment>
<dbReference type="EMBL" id="JAGZMU010000005">
    <property type="protein sequence ID" value="MBS4893763.1"/>
    <property type="molecule type" value="Genomic_DNA"/>
</dbReference>